<evidence type="ECO:0008006" key="4">
    <source>
        <dbReference type="Google" id="ProtNLM"/>
    </source>
</evidence>
<keyword evidence="1" id="KW-0472">Membrane</keyword>
<gene>
    <name evidence="2" type="ORF">A2773_03040</name>
</gene>
<proteinExistence type="predicted"/>
<keyword evidence="1" id="KW-1133">Transmembrane helix</keyword>
<dbReference type="Proteomes" id="UP000177383">
    <property type="component" value="Unassembled WGS sequence"/>
</dbReference>
<feature type="transmembrane region" description="Helical" evidence="1">
    <location>
        <begin position="82"/>
        <end position="104"/>
    </location>
</feature>
<keyword evidence="1" id="KW-0812">Transmembrane</keyword>
<evidence type="ECO:0000313" key="3">
    <source>
        <dbReference type="Proteomes" id="UP000177383"/>
    </source>
</evidence>
<feature type="transmembrane region" description="Helical" evidence="1">
    <location>
        <begin position="41"/>
        <end position="70"/>
    </location>
</feature>
<organism evidence="2 3">
    <name type="scientific">Candidatus Gottesmanbacteria bacterium RIFCSPHIGHO2_01_FULL_39_10</name>
    <dbReference type="NCBI Taxonomy" id="1798375"/>
    <lineage>
        <taxon>Bacteria</taxon>
        <taxon>Candidatus Gottesmaniibacteriota</taxon>
    </lineage>
</organism>
<dbReference type="EMBL" id="MFJE01000066">
    <property type="protein sequence ID" value="OGG12966.1"/>
    <property type="molecule type" value="Genomic_DNA"/>
</dbReference>
<protein>
    <recommendedName>
        <fullName evidence="4">DUF5671 domain-containing protein</fullName>
    </recommendedName>
</protein>
<sequence length="105" mass="11392">MKHLSLGFVAFLQAAGIVLYCGLIGTIFIKGNAWFGPQPGFLGPAIFLALFAASAVICSLIFLTYPFLLFWEQKQTQTALRLILYSTLWLTAFVAAGLTAAALLF</sequence>
<name>A0A1F5ZKD6_9BACT</name>
<feature type="transmembrane region" description="Helical" evidence="1">
    <location>
        <begin position="7"/>
        <end position="29"/>
    </location>
</feature>
<reference evidence="2 3" key="1">
    <citation type="journal article" date="2016" name="Nat. Commun.">
        <title>Thousands of microbial genomes shed light on interconnected biogeochemical processes in an aquifer system.</title>
        <authorList>
            <person name="Anantharaman K."/>
            <person name="Brown C.T."/>
            <person name="Hug L.A."/>
            <person name="Sharon I."/>
            <person name="Castelle C.J."/>
            <person name="Probst A.J."/>
            <person name="Thomas B.C."/>
            <person name="Singh A."/>
            <person name="Wilkins M.J."/>
            <person name="Karaoz U."/>
            <person name="Brodie E.L."/>
            <person name="Williams K.H."/>
            <person name="Hubbard S.S."/>
            <person name="Banfield J.F."/>
        </authorList>
    </citation>
    <scope>NUCLEOTIDE SEQUENCE [LARGE SCALE GENOMIC DNA]</scope>
</reference>
<accession>A0A1F5ZKD6</accession>
<dbReference type="AlphaFoldDB" id="A0A1F5ZKD6"/>
<evidence type="ECO:0000313" key="2">
    <source>
        <dbReference type="EMBL" id="OGG12966.1"/>
    </source>
</evidence>
<dbReference type="STRING" id="1798375.A2773_03040"/>
<comment type="caution">
    <text evidence="2">The sequence shown here is derived from an EMBL/GenBank/DDBJ whole genome shotgun (WGS) entry which is preliminary data.</text>
</comment>
<evidence type="ECO:0000256" key="1">
    <source>
        <dbReference type="SAM" id="Phobius"/>
    </source>
</evidence>